<gene>
    <name evidence="3" type="ORF">H9841_07895</name>
</gene>
<dbReference type="InterPro" id="IPR029057">
    <property type="entry name" value="PRTase-like"/>
</dbReference>
<dbReference type="InterPro" id="IPR000836">
    <property type="entry name" value="PRTase_dom"/>
</dbReference>
<evidence type="ECO:0000313" key="4">
    <source>
        <dbReference type="Proteomes" id="UP000823868"/>
    </source>
</evidence>
<evidence type="ECO:0000256" key="2">
    <source>
        <dbReference type="ARBA" id="ARBA00022962"/>
    </source>
</evidence>
<dbReference type="EMBL" id="DXDX01000141">
    <property type="protein sequence ID" value="HIY21805.1"/>
    <property type="molecule type" value="Genomic_DNA"/>
</dbReference>
<dbReference type="PANTHER" id="PTHR11907">
    <property type="entry name" value="AMIDOPHOSPHORIBOSYLTRANSFERASE"/>
    <property type="match status" value="1"/>
</dbReference>
<proteinExistence type="predicted"/>
<comment type="caution">
    <text evidence="3">The sequence shown here is derived from an EMBL/GenBank/DDBJ whole genome shotgun (WGS) entry which is preliminary data.</text>
</comment>
<accession>A0A9D1Y957</accession>
<feature type="non-terminal residue" evidence="3">
    <location>
        <position position="1"/>
    </location>
</feature>
<organism evidence="3 4">
    <name type="scientific">Candidatus Flavonifractor merdigallinarum</name>
    <dbReference type="NCBI Taxonomy" id="2838589"/>
    <lineage>
        <taxon>Bacteria</taxon>
        <taxon>Bacillati</taxon>
        <taxon>Bacillota</taxon>
        <taxon>Clostridia</taxon>
        <taxon>Eubacteriales</taxon>
        <taxon>Oscillospiraceae</taxon>
        <taxon>Flavonifractor</taxon>
    </lineage>
</organism>
<sequence length="226" mass="25517">YEGVNVEVMRYRNGEIMARDEVHQGRLPKVDYVAGVPDSGLPHAIGFANRSGKPFARPFVKYTPTWPRSFMPENQEVRNQVAKMKQIPVPELIEGKKLLFVDDSIVRGTQLRETVEFLYESGAEEVHMRSACPPIMYSCKYLNFSRGNSDMDLLARRIVQELEGDEGQLHLDEYADASTQRGGCLLKAICEKLGFESLGYQSLDGLLEAIGLDRSKVCTYCWTGKE</sequence>
<dbReference type="Gene3D" id="3.40.50.2020">
    <property type="match status" value="1"/>
</dbReference>
<reference evidence="3" key="1">
    <citation type="journal article" date="2021" name="PeerJ">
        <title>Extensive microbial diversity within the chicken gut microbiome revealed by metagenomics and culture.</title>
        <authorList>
            <person name="Gilroy R."/>
            <person name="Ravi A."/>
            <person name="Getino M."/>
            <person name="Pursley I."/>
            <person name="Horton D.L."/>
            <person name="Alikhan N.F."/>
            <person name="Baker D."/>
            <person name="Gharbi K."/>
            <person name="Hall N."/>
            <person name="Watson M."/>
            <person name="Adriaenssens E.M."/>
            <person name="Foster-Nyarko E."/>
            <person name="Jarju S."/>
            <person name="Secka A."/>
            <person name="Antonio M."/>
            <person name="Oren A."/>
            <person name="Chaudhuri R.R."/>
            <person name="La Ragione R."/>
            <person name="Hildebrand F."/>
            <person name="Pallen M.J."/>
        </authorList>
    </citation>
    <scope>NUCLEOTIDE SEQUENCE</scope>
    <source>
        <strain evidence="3">ChiBcec16_6824</strain>
    </source>
</reference>
<dbReference type="SUPFAM" id="SSF53271">
    <property type="entry name" value="PRTase-like"/>
    <property type="match status" value="1"/>
</dbReference>
<protein>
    <submittedName>
        <fullName evidence="3">Amidophosphoribosyltransferase</fullName>
    </submittedName>
</protein>
<keyword evidence="2" id="KW-0315">Glutamine amidotransferase</keyword>
<evidence type="ECO:0000313" key="3">
    <source>
        <dbReference type="EMBL" id="HIY21805.1"/>
    </source>
</evidence>
<evidence type="ECO:0000256" key="1">
    <source>
        <dbReference type="ARBA" id="ARBA00022679"/>
    </source>
</evidence>
<name>A0A9D1Y957_9FIRM</name>
<reference evidence="3" key="2">
    <citation type="submission" date="2021-04" db="EMBL/GenBank/DDBJ databases">
        <authorList>
            <person name="Gilroy R."/>
        </authorList>
    </citation>
    <scope>NUCLEOTIDE SEQUENCE</scope>
    <source>
        <strain evidence="3">ChiBcec16_6824</strain>
    </source>
</reference>
<dbReference type="CDD" id="cd06223">
    <property type="entry name" value="PRTases_typeI"/>
    <property type="match status" value="1"/>
</dbReference>
<dbReference type="Proteomes" id="UP000823868">
    <property type="component" value="Unassembled WGS sequence"/>
</dbReference>
<keyword evidence="1" id="KW-0808">Transferase</keyword>
<dbReference type="AlphaFoldDB" id="A0A9D1Y957"/>
<dbReference type="GO" id="GO:0016740">
    <property type="term" value="F:transferase activity"/>
    <property type="evidence" value="ECO:0007669"/>
    <property type="project" value="UniProtKB-KW"/>
</dbReference>